<dbReference type="SUPFAM" id="SSF51445">
    <property type="entry name" value="(Trans)glycosidases"/>
    <property type="match status" value="1"/>
</dbReference>
<dbReference type="Gene3D" id="2.60.40.10">
    <property type="entry name" value="Immunoglobulins"/>
    <property type="match status" value="1"/>
</dbReference>
<comment type="catalytic activity">
    <reaction evidence="5 6">
        <text>alpha-maltose 1-phosphate + [(1-&gt;4)-alpha-D-glucosyl](n) = [(1-&gt;4)-alpha-D-glucosyl](n+2) + phosphate</text>
        <dbReference type="Rhea" id="RHEA:42692"/>
        <dbReference type="Rhea" id="RHEA-COMP:9584"/>
        <dbReference type="Rhea" id="RHEA-COMP:10183"/>
        <dbReference type="ChEBI" id="CHEBI:15444"/>
        <dbReference type="ChEBI" id="CHEBI:43474"/>
        <dbReference type="ChEBI" id="CHEBI:63576"/>
        <dbReference type="EC" id="2.4.99.16"/>
    </reaction>
</comment>
<evidence type="ECO:0000256" key="3">
    <source>
        <dbReference type="ARBA" id="ARBA00022679"/>
    </source>
</evidence>
<evidence type="ECO:0000259" key="8">
    <source>
        <dbReference type="SMART" id="SM00642"/>
    </source>
</evidence>
<dbReference type="SMART" id="SM00642">
    <property type="entry name" value="Aamy"/>
    <property type="match status" value="1"/>
</dbReference>
<gene>
    <name evidence="6" type="primary">glgE</name>
    <name evidence="9" type="ORF">RN606_10445</name>
</gene>
<dbReference type="PANTHER" id="PTHR47786">
    <property type="entry name" value="ALPHA-1,4-GLUCAN:MALTOSE-1-PHOSPHATE MALTOSYLTRANSFERASE"/>
    <property type="match status" value="1"/>
</dbReference>
<dbReference type="GO" id="GO:0004553">
    <property type="term" value="F:hydrolase activity, hydrolyzing O-glycosyl compounds"/>
    <property type="evidence" value="ECO:0007669"/>
    <property type="project" value="InterPro"/>
</dbReference>
<dbReference type="InterPro" id="IPR026585">
    <property type="entry name" value="GlgE"/>
</dbReference>
<keyword evidence="2 6" id="KW-0328">Glycosyltransferase</keyword>
<dbReference type="Pfam" id="PF21702">
    <property type="entry name" value="GLGE_C"/>
    <property type="match status" value="1"/>
</dbReference>
<protein>
    <recommendedName>
        <fullName evidence="6">Alpha-1,4-glucan:maltose-1-phosphate maltosyltransferase</fullName>
        <shortName evidence="6">GMPMT</shortName>
        <ecNumber evidence="6">2.4.99.16</ecNumber>
    </recommendedName>
    <alternativeName>
        <fullName evidence="6">(1-&gt;4)-alpha-D-glucan:maltose-1-phosphate alpha-D-maltosyltransferase</fullName>
    </alternativeName>
</protein>
<evidence type="ECO:0000256" key="2">
    <source>
        <dbReference type="ARBA" id="ARBA00022676"/>
    </source>
</evidence>
<evidence type="ECO:0000256" key="4">
    <source>
        <dbReference type="ARBA" id="ARBA00023277"/>
    </source>
</evidence>
<evidence type="ECO:0000256" key="6">
    <source>
        <dbReference type="HAMAP-Rule" id="MF_02124"/>
    </source>
</evidence>
<organism evidence="9 10">
    <name type="scientific">Demequina capsici</name>
    <dbReference type="NCBI Taxonomy" id="3075620"/>
    <lineage>
        <taxon>Bacteria</taxon>
        <taxon>Bacillati</taxon>
        <taxon>Actinomycetota</taxon>
        <taxon>Actinomycetes</taxon>
        <taxon>Micrococcales</taxon>
        <taxon>Demequinaceae</taxon>
        <taxon>Demequina</taxon>
    </lineage>
</organism>
<evidence type="ECO:0000256" key="1">
    <source>
        <dbReference type="ARBA" id="ARBA00011738"/>
    </source>
</evidence>
<name>A0AA96F6N8_9MICO</name>
<feature type="binding site" evidence="6">
    <location>
        <position position="322"/>
    </location>
    <ligand>
        <name>alpha-maltose 1-phosphate</name>
        <dbReference type="ChEBI" id="CHEBI:63576"/>
    </ligand>
</feature>
<feature type="domain" description="Glycosyl hydrolase family 13 catalytic" evidence="8">
    <location>
        <begin position="204"/>
        <end position="558"/>
    </location>
</feature>
<feature type="region of interest" description="Disordered" evidence="7">
    <location>
        <begin position="264"/>
        <end position="286"/>
    </location>
</feature>
<comment type="function">
    <text evidence="6">Maltosyltransferase that uses maltose 1-phosphate (M1P) as the sugar donor to elongate linear or branched alpha-(1-&gt;4)-glucans. Is involved in a branched alpha-glucan biosynthetic pathway from trehalose, together with TreS, Mak and GlgB.</text>
</comment>
<dbReference type="Gene3D" id="3.20.20.80">
    <property type="entry name" value="Glycosidases"/>
    <property type="match status" value="1"/>
</dbReference>
<feature type="binding site" evidence="6">
    <location>
        <begin position="531"/>
        <end position="532"/>
    </location>
    <ligand>
        <name>alpha-maltose 1-phosphate</name>
        <dbReference type="ChEBI" id="CHEBI:63576"/>
    </ligand>
</feature>
<dbReference type="GO" id="GO:0030979">
    <property type="term" value="P:alpha-glucan biosynthetic process"/>
    <property type="evidence" value="ECO:0007669"/>
    <property type="project" value="UniProtKB-UniRule"/>
</dbReference>
<feature type="active site" description="Proton donor" evidence="6">
    <location>
        <position position="421"/>
    </location>
</feature>
<feature type="binding site" evidence="6">
    <location>
        <position position="262"/>
    </location>
    <ligand>
        <name>alpha-maltose 1-phosphate</name>
        <dbReference type="ChEBI" id="CHEBI:63576"/>
    </ligand>
</feature>
<comment type="similarity">
    <text evidence="6">Belongs to the glycosyl hydrolase 13 family. GlgE subfamily.</text>
</comment>
<accession>A0AA96F6N8</accession>
<reference evidence="9 10" key="1">
    <citation type="submission" date="2023-09" db="EMBL/GenBank/DDBJ databases">
        <title>Demequina sp. a novel bacteria isolated from Capsicum annuum.</title>
        <authorList>
            <person name="Humaira Z."/>
            <person name="Lee J."/>
            <person name="Cho D."/>
        </authorList>
    </citation>
    <scope>NUCLEOTIDE SEQUENCE [LARGE SCALE GENOMIC DNA]</scope>
    <source>
        <strain evidence="9 10">OYTSA14</strain>
    </source>
</reference>
<evidence type="ECO:0000256" key="7">
    <source>
        <dbReference type="SAM" id="MobiDB-lite"/>
    </source>
</evidence>
<dbReference type="RefSeq" id="WP_313496949.1">
    <property type="nucleotide sequence ID" value="NZ_CP134879.1"/>
</dbReference>
<dbReference type="InterPro" id="IPR017853">
    <property type="entry name" value="GH"/>
</dbReference>
<dbReference type="AlphaFoldDB" id="A0AA96F6N8"/>
<keyword evidence="3 6" id="KW-0808">Transferase</keyword>
<dbReference type="GO" id="GO:0016758">
    <property type="term" value="F:hexosyltransferase activity"/>
    <property type="evidence" value="ECO:0007669"/>
    <property type="project" value="UniProtKB-UniRule"/>
</dbReference>
<dbReference type="InterPro" id="IPR006047">
    <property type="entry name" value="GH13_cat_dom"/>
</dbReference>
<dbReference type="InterPro" id="IPR021828">
    <property type="entry name" value="GlgE_dom_N/S"/>
</dbReference>
<dbReference type="InterPro" id="IPR049171">
    <property type="entry name" value="GLGE_C"/>
</dbReference>
<keyword evidence="10" id="KW-1185">Reference proteome</keyword>
<dbReference type="CDD" id="cd11344">
    <property type="entry name" value="AmyAc_GlgE_like"/>
    <property type="match status" value="1"/>
</dbReference>
<comment type="subunit">
    <text evidence="1 6">Homodimer.</text>
</comment>
<dbReference type="Pfam" id="PF11896">
    <property type="entry name" value="GlgE_dom_N_S"/>
    <property type="match status" value="1"/>
</dbReference>
<sequence length="666" mass="73603">MALPGEKPIGRIPVVDVHPTLEQGRWPVKAVVGEAVPLQATVFVEGHDAVAATAVVTQPNGRTLRLRMDEVNHGLATFQAILMPKATGRYTFHIEGWADPFGTWMDTASKKIPAGVDVELTLGDGVALLGRAMADKALTERQRAVLEAARLTLTPGGDLSPGDSLAAALTDDLLAVMRAHPVRDGVTSSAEHPLVVQRERALASAWYEMFPRSEGAKLNKRTGEWTSGTFLTASKRLPGIAAMGFDVVYLTPIHPIGLTHRKGRNNSLTAEPGDPGSPYAIGSAAGGHDAVHPELGTMRQFRNFVQRANELGLEVALDIALQCSPDHPWVKEHPEWFKVRSDGTIAYAENPPKKYEDIHPLYFDNDPVGLREAIRDVLQVWIDAGVTLFRVDNPHTKPLEFWEWLMADMAERHPEVIFLSEAFTRPPMMHTLAKVGFHQSYTYFTWRPTAEEMGEYLEELAGDGSYYMRPNFWPTTHDILTPDMQHGGAPQHRARAVLAATGSPSFGIYSGYEFVENIPRPGVEEQIDNEKYEYKPRDWSRADDHGIVTLLTTLNAARAAHPALRRLRGLTVHRTSNDQILCFTRHLNADESPTGRADTVIVVVSFDPHHVQDGVVSLDMEALGFEPDARLLVDDLLSGATFTWARDFYVRLDPATSMSHVAAVRS</sequence>
<evidence type="ECO:0000256" key="5">
    <source>
        <dbReference type="ARBA" id="ARBA00048735"/>
    </source>
</evidence>
<feature type="binding site" evidence="6">
    <location>
        <position position="357"/>
    </location>
    <ligand>
        <name>alpha-maltose 1-phosphate</name>
        <dbReference type="ChEBI" id="CHEBI:63576"/>
    </ligand>
</feature>
<keyword evidence="4 6" id="KW-0119">Carbohydrate metabolism</keyword>
<dbReference type="EC" id="2.4.99.16" evidence="6"/>
<dbReference type="HAMAP" id="MF_02124">
    <property type="entry name" value="GlgE"/>
    <property type="match status" value="1"/>
</dbReference>
<proteinExistence type="inferred from homology"/>
<dbReference type="Proteomes" id="UP001304125">
    <property type="component" value="Chromosome"/>
</dbReference>
<dbReference type="EMBL" id="CP134879">
    <property type="protein sequence ID" value="WNM23777.1"/>
    <property type="molecule type" value="Genomic_DNA"/>
</dbReference>
<feature type="binding site" evidence="6">
    <location>
        <position position="393"/>
    </location>
    <ligand>
        <name>alpha-maltose 1-phosphate</name>
        <dbReference type="ChEBI" id="CHEBI:63576"/>
    </ligand>
</feature>
<evidence type="ECO:0000313" key="10">
    <source>
        <dbReference type="Proteomes" id="UP001304125"/>
    </source>
</evidence>
<feature type="active site" description="Nucleophile" evidence="6">
    <location>
        <position position="392"/>
    </location>
</feature>
<dbReference type="PANTHER" id="PTHR47786:SF2">
    <property type="entry name" value="GLYCOSYL HYDROLASE FAMILY 13 CATALYTIC DOMAIN-CONTAINING PROTEIN"/>
    <property type="match status" value="1"/>
</dbReference>
<evidence type="ECO:0000313" key="9">
    <source>
        <dbReference type="EMBL" id="WNM23777.1"/>
    </source>
</evidence>
<dbReference type="Gene3D" id="2.60.40.1180">
    <property type="entry name" value="Golgi alpha-mannosidase II"/>
    <property type="match status" value="1"/>
</dbReference>
<dbReference type="InterPro" id="IPR013783">
    <property type="entry name" value="Ig-like_fold"/>
</dbReference>
<feature type="site" description="Transition state stabilizer" evidence="6">
    <location>
        <position position="478"/>
    </location>
</feature>
<dbReference type="Gene3D" id="1.20.58.80">
    <property type="entry name" value="Phosphotransferase system, lactose/cellobiose-type IIA subunit"/>
    <property type="match status" value="1"/>
</dbReference>
<dbReference type="InterPro" id="IPR013780">
    <property type="entry name" value="Glyco_hydro_b"/>
</dbReference>